<accession>A0A8W8IJ88</accession>
<dbReference type="SUPFAM" id="SSF50729">
    <property type="entry name" value="PH domain-like"/>
    <property type="match status" value="1"/>
</dbReference>
<dbReference type="AlphaFoldDB" id="A0A8W8IJ88"/>
<feature type="compositionally biased region" description="Pro residues" evidence="2">
    <location>
        <begin position="612"/>
        <end position="621"/>
    </location>
</feature>
<feature type="compositionally biased region" description="Polar residues" evidence="2">
    <location>
        <begin position="517"/>
        <end position="526"/>
    </location>
</feature>
<feature type="region of interest" description="Disordered" evidence="2">
    <location>
        <begin position="381"/>
        <end position="430"/>
    </location>
</feature>
<organism evidence="4 5">
    <name type="scientific">Magallana gigas</name>
    <name type="common">Pacific oyster</name>
    <name type="synonym">Crassostrea gigas</name>
    <dbReference type="NCBI Taxonomy" id="29159"/>
    <lineage>
        <taxon>Eukaryota</taxon>
        <taxon>Metazoa</taxon>
        <taxon>Spiralia</taxon>
        <taxon>Lophotrochozoa</taxon>
        <taxon>Mollusca</taxon>
        <taxon>Bivalvia</taxon>
        <taxon>Autobranchia</taxon>
        <taxon>Pteriomorphia</taxon>
        <taxon>Ostreida</taxon>
        <taxon>Ostreoidea</taxon>
        <taxon>Ostreidae</taxon>
        <taxon>Magallana</taxon>
    </lineage>
</organism>
<feature type="region of interest" description="Disordered" evidence="2">
    <location>
        <begin position="477"/>
        <end position="798"/>
    </location>
</feature>
<name>A0A8W8IJ88_MAGGI</name>
<feature type="region of interest" description="Disordered" evidence="2">
    <location>
        <begin position="153"/>
        <end position="202"/>
    </location>
</feature>
<feature type="region of interest" description="Disordered" evidence="2">
    <location>
        <begin position="279"/>
        <end position="308"/>
    </location>
</feature>
<dbReference type="GO" id="GO:0005886">
    <property type="term" value="C:plasma membrane"/>
    <property type="evidence" value="ECO:0007669"/>
    <property type="project" value="TreeGrafter"/>
</dbReference>
<dbReference type="InterPro" id="IPR036034">
    <property type="entry name" value="PDZ_sf"/>
</dbReference>
<feature type="compositionally biased region" description="Low complexity" evidence="2">
    <location>
        <begin position="168"/>
        <end position="189"/>
    </location>
</feature>
<dbReference type="EnsemblMetazoa" id="G14551.1">
    <property type="protein sequence ID" value="G14551.1:cds"/>
    <property type="gene ID" value="G14551"/>
</dbReference>
<feature type="compositionally biased region" description="Basic residues" evidence="2">
    <location>
        <begin position="279"/>
        <end position="291"/>
    </location>
</feature>
<evidence type="ECO:0000259" key="3">
    <source>
        <dbReference type="SMART" id="SM00233"/>
    </source>
</evidence>
<feature type="domain" description="PH" evidence="3">
    <location>
        <begin position="16"/>
        <end position="134"/>
    </location>
</feature>
<dbReference type="Proteomes" id="UP000005408">
    <property type="component" value="Unassembled WGS sequence"/>
</dbReference>
<dbReference type="PANTHER" id="PTHR12345">
    <property type="entry name" value="SYNTENIN RELATED"/>
    <property type="match status" value="1"/>
</dbReference>
<evidence type="ECO:0000313" key="4">
    <source>
        <dbReference type="EnsemblMetazoa" id="G14551.1:cds"/>
    </source>
</evidence>
<dbReference type="SUPFAM" id="SSF50156">
    <property type="entry name" value="PDZ domain-like"/>
    <property type="match status" value="1"/>
</dbReference>
<dbReference type="InterPro" id="IPR051230">
    <property type="entry name" value="APP-Binding"/>
</dbReference>
<evidence type="ECO:0000313" key="5">
    <source>
        <dbReference type="Proteomes" id="UP000005408"/>
    </source>
</evidence>
<keyword evidence="1" id="KW-0677">Repeat</keyword>
<dbReference type="GO" id="GO:0005737">
    <property type="term" value="C:cytoplasm"/>
    <property type="evidence" value="ECO:0007669"/>
    <property type="project" value="TreeGrafter"/>
</dbReference>
<dbReference type="SMART" id="SM00233">
    <property type="entry name" value="PH"/>
    <property type="match status" value="1"/>
</dbReference>
<evidence type="ECO:0000256" key="1">
    <source>
        <dbReference type="ARBA" id="ARBA00022737"/>
    </source>
</evidence>
<dbReference type="Gene3D" id="2.30.29.30">
    <property type="entry name" value="Pleckstrin-homology domain (PH domain)/Phosphotyrosine-binding domain (PTB)"/>
    <property type="match status" value="1"/>
</dbReference>
<feature type="compositionally biased region" description="Basic and acidic residues" evidence="2">
    <location>
        <begin position="389"/>
        <end position="402"/>
    </location>
</feature>
<evidence type="ECO:0000256" key="2">
    <source>
        <dbReference type="SAM" id="MobiDB-lite"/>
    </source>
</evidence>
<dbReference type="InterPro" id="IPR011993">
    <property type="entry name" value="PH-like_dom_sf"/>
</dbReference>
<dbReference type="PANTHER" id="PTHR12345:SF11">
    <property type="entry name" value="FI13065P"/>
    <property type="match status" value="1"/>
</dbReference>
<keyword evidence="5" id="KW-1185">Reference proteome</keyword>
<reference evidence="4" key="1">
    <citation type="submission" date="2022-08" db="UniProtKB">
        <authorList>
            <consortium name="EnsemblMetazoa"/>
        </authorList>
    </citation>
    <scope>IDENTIFICATION</scope>
    <source>
        <strain evidence="4">05x7-T-G4-1.051#20</strain>
    </source>
</reference>
<feature type="compositionally biased region" description="Acidic residues" evidence="2">
    <location>
        <begin position="743"/>
        <end position="752"/>
    </location>
</feature>
<dbReference type="InterPro" id="IPR001849">
    <property type="entry name" value="PH_domain"/>
</dbReference>
<protein>
    <recommendedName>
        <fullName evidence="3">PH domain-containing protein</fullName>
    </recommendedName>
</protein>
<sequence>MTYECHLCFTMSMDNIIKQGYLKKAHPTSPSSTGASFATSIKQLFEPQRWYVFGMKMGIPYLEYYDKEESAFSGEPIHSFCMANCKRITYTMGRLNKVWTFCIFLEDRILELTADNRDSMLSWCRILERTLHAFGNLRKTSSEHVYSAYPIKRPPRKSLPVTPPDSPEPLGAEALPPLPSSNQGASSGSSEKEDIFESQSSLMDTLRNSGNLQNASAGLRESLIFANQNSSTSDEDVCNSFPEDGVCRSIPDDMGTEGDIDSDPEYSEAAWIIDDHHHLKQPHKGKPRHMRYHGDSESSASEPDTTGDEDFVAEDFFVSNKKLEKSPAVQRRFRDDLGIRRSPTPQPVRPVSMINYPASFNIYENYNPDKPLDLGLNLLSVPHPRKNSKKESHNQENLKRSDQYSVVRRPRMCSGDHPTTPTNPDMDDDNYDVAKFPLDEDLLLENNPYLAMADSDKNRTLTKEPLDLKSLDDGYQAIRSDASDPNSFDYEDMSCDTKKTRVSLPSSSDEKRLSGRSEASSTNRDSGSVFEGSRNSSSKEENLYAPFPGGLDFRNSDANMESVPSLPPPRQNGSESPKCSSPEKPPRNKKDSNVLSPPHSNRNSRESRTPEGPSPIPPPLESIPVRRTLQEVLSQENIPCRVPPKPAGHARSLSDLPTSNPEDPDKGNFYSVQPLPPKRKNIPPPTDYAFVTPKPEERGDIPQLPPPRGQVPQRIEGRGVNSPPQQSFKFKPGKSESTAAADCTDDSEEYEDATGMNGQPPRPPPRLSMKPNLNKSKSYHNAEERAQITQDDAPVRPKSSVVRQQSLQERQRISQTVGVINVVPLKQSQVEILQQEQRHPSINVTINRPTGTKIALVDCFEKVWVAGWDMKTCPRLNDKIHIGDQLLKINDKRVKNSADAQKMYKSAEDSVILTVQRLPYAQVIAIHRQETKQPIGIQRDGGTSKIVYVDPNGLAAKHGLQQRARSVLVGSEFCYWCLTEINSRPLDLSFKGNEIEHLLNAVGKDISIVVQPEDFMKELKKQLKKLKNYKDLLMRY</sequence>
<proteinExistence type="predicted"/>